<comment type="caution">
    <text evidence="1">The sequence shown here is derived from an EMBL/GenBank/DDBJ whole genome shotgun (WGS) entry which is preliminary data.</text>
</comment>
<keyword evidence="2" id="KW-1185">Reference proteome</keyword>
<dbReference type="Proteomes" id="UP000187203">
    <property type="component" value="Unassembled WGS sequence"/>
</dbReference>
<reference evidence="2" key="1">
    <citation type="submission" date="2013-09" db="EMBL/GenBank/DDBJ databases">
        <title>Corchorus olitorius genome sequencing.</title>
        <authorList>
            <person name="Alam M."/>
            <person name="Haque M.S."/>
            <person name="Islam M.S."/>
            <person name="Emdad E.M."/>
            <person name="Islam M.M."/>
            <person name="Ahmed B."/>
            <person name="Halim A."/>
            <person name="Hossen Q.M.M."/>
            <person name="Hossain M.Z."/>
            <person name="Ahmed R."/>
            <person name="Khan M.M."/>
            <person name="Islam R."/>
            <person name="Rashid M.M."/>
            <person name="Khan S.A."/>
            <person name="Rahman M.S."/>
            <person name="Alam M."/>
            <person name="Yahiya A.S."/>
            <person name="Khan M.S."/>
            <person name="Azam M.S."/>
            <person name="Haque T."/>
            <person name="Lashkar M.Z.H."/>
            <person name="Akhand A.I."/>
            <person name="Morshed G."/>
            <person name="Roy S."/>
            <person name="Uddin K.S."/>
            <person name="Rabeya T."/>
            <person name="Hossain A.S."/>
            <person name="Chowdhury A."/>
            <person name="Snigdha A.R."/>
            <person name="Mortoza M.S."/>
            <person name="Matin S.A."/>
            <person name="Hoque S.M.E."/>
            <person name="Islam M.K."/>
            <person name="Roy D.K."/>
            <person name="Haider R."/>
            <person name="Moosa M.M."/>
            <person name="Elias S.M."/>
            <person name="Hasan A.M."/>
            <person name="Jahan S."/>
            <person name="Shafiuddin M."/>
            <person name="Mahmood N."/>
            <person name="Shommy N.S."/>
        </authorList>
    </citation>
    <scope>NUCLEOTIDE SEQUENCE [LARGE SCALE GENOMIC DNA]</scope>
    <source>
        <strain evidence="2">cv. O-4</strain>
    </source>
</reference>
<sequence>MKGCLSGLIRYSPFPLLDLSCFAYVSPEPNCKACHSIVVVNEDMKV</sequence>
<protein>
    <submittedName>
        <fullName evidence="1">Uncharacterized protein</fullName>
    </submittedName>
</protein>
<accession>A0A1R3IAZ0</accession>
<dbReference type="EMBL" id="AWUE01018504">
    <property type="protein sequence ID" value="OMO79749.1"/>
    <property type="molecule type" value="Genomic_DNA"/>
</dbReference>
<dbReference type="AlphaFoldDB" id="A0A1R3IAZ0"/>
<evidence type="ECO:0000313" key="1">
    <source>
        <dbReference type="EMBL" id="OMO79749.1"/>
    </source>
</evidence>
<evidence type="ECO:0000313" key="2">
    <source>
        <dbReference type="Proteomes" id="UP000187203"/>
    </source>
</evidence>
<name>A0A1R3IAZ0_9ROSI</name>
<gene>
    <name evidence="1" type="ORF">COLO4_24329</name>
</gene>
<proteinExistence type="predicted"/>
<organism evidence="1 2">
    <name type="scientific">Corchorus olitorius</name>
    <dbReference type="NCBI Taxonomy" id="93759"/>
    <lineage>
        <taxon>Eukaryota</taxon>
        <taxon>Viridiplantae</taxon>
        <taxon>Streptophyta</taxon>
        <taxon>Embryophyta</taxon>
        <taxon>Tracheophyta</taxon>
        <taxon>Spermatophyta</taxon>
        <taxon>Magnoliopsida</taxon>
        <taxon>eudicotyledons</taxon>
        <taxon>Gunneridae</taxon>
        <taxon>Pentapetalae</taxon>
        <taxon>rosids</taxon>
        <taxon>malvids</taxon>
        <taxon>Malvales</taxon>
        <taxon>Malvaceae</taxon>
        <taxon>Grewioideae</taxon>
        <taxon>Apeibeae</taxon>
        <taxon>Corchorus</taxon>
    </lineage>
</organism>